<feature type="signal peptide" evidence="2">
    <location>
        <begin position="1"/>
        <end position="23"/>
    </location>
</feature>
<keyword evidence="1" id="KW-0472">Membrane</keyword>
<dbReference type="OrthoDB" id="9808192at2"/>
<keyword evidence="1" id="KW-1133">Transmembrane helix</keyword>
<feature type="transmembrane region" description="Helical" evidence="1">
    <location>
        <begin position="92"/>
        <end position="109"/>
    </location>
</feature>
<feature type="transmembrane region" description="Helical" evidence="1">
    <location>
        <begin position="177"/>
        <end position="194"/>
    </location>
</feature>
<evidence type="ECO:0000313" key="3">
    <source>
        <dbReference type="EMBL" id="PYF02690.1"/>
    </source>
</evidence>
<proteinExistence type="predicted"/>
<dbReference type="AlphaFoldDB" id="A0A318TFY7"/>
<feature type="transmembrane region" description="Helical" evidence="1">
    <location>
        <begin position="145"/>
        <end position="165"/>
    </location>
</feature>
<reference evidence="3 4" key="1">
    <citation type="submission" date="2018-06" db="EMBL/GenBank/DDBJ databases">
        <title>Genomic Encyclopedia of Archaeal and Bacterial Type Strains, Phase II (KMG-II): from individual species to whole genera.</title>
        <authorList>
            <person name="Goeker M."/>
        </authorList>
    </citation>
    <scope>NUCLEOTIDE SEQUENCE [LARGE SCALE GENOMIC DNA]</scope>
    <source>
        <strain evidence="3 4">JCM 11668</strain>
    </source>
</reference>
<evidence type="ECO:0000313" key="4">
    <source>
        <dbReference type="Proteomes" id="UP000248148"/>
    </source>
</evidence>
<dbReference type="InterPro" id="IPR007038">
    <property type="entry name" value="HupE_UreJ"/>
</dbReference>
<evidence type="ECO:0000256" key="1">
    <source>
        <dbReference type="SAM" id="Phobius"/>
    </source>
</evidence>
<dbReference type="Pfam" id="PF04955">
    <property type="entry name" value="HupE_UreJ"/>
    <property type="match status" value="1"/>
</dbReference>
<protein>
    <submittedName>
        <fullName evidence="3">Urease accessory protein</fullName>
    </submittedName>
</protein>
<evidence type="ECO:0000256" key="2">
    <source>
        <dbReference type="SAM" id="SignalP"/>
    </source>
</evidence>
<dbReference type="Proteomes" id="UP000248148">
    <property type="component" value="Unassembled WGS sequence"/>
</dbReference>
<accession>A0A318TFY7</accession>
<keyword evidence="2" id="KW-0732">Signal</keyword>
<organism evidence="3 4">
    <name type="scientific">Rhodopseudomonas faecalis</name>
    <dbReference type="NCBI Taxonomy" id="99655"/>
    <lineage>
        <taxon>Bacteria</taxon>
        <taxon>Pseudomonadati</taxon>
        <taxon>Pseudomonadota</taxon>
        <taxon>Alphaproteobacteria</taxon>
        <taxon>Hyphomicrobiales</taxon>
        <taxon>Nitrobacteraceae</taxon>
        <taxon>Rhodopseudomonas</taxon>
    </lineage>
</organism>
<keyword evidence="4" id="KW-1185">Reference proteome</keyword>
<dbReference type="RefSeq" id="WP_110780864.1">
    <property type="nucleotide sequence ID" value="NZ_QJTI01000010.1"/>
</dbReference>
<name>A0A318TFY7_9BRAD</name>
<dbReference type="PIRSF" id="PIRSF016919">
    <property type="entry name" value="HupE_UreJ"/>
    <property type="match status" value="1"/>
</dbReference>
<feature type="transmembrane region" description="Helical" evidence="1">
    <location>
        <begin position="116"/>
        <end position="133"/>
    </location>
</feature>
<dbReference type="EMBL" id="QJTI01000010">
    <property type="protein sequence ID" value="PYF02690.1"/>
    <property type="molecule type" value="Genomic_DNA"/>
</dbReference>
<comment type="caution">
    <text evidence="3">The sequence shown here is derived from an EMBL/GenBank/DDBJ whole genome shotgun (WGS) entry which is preliminary data.</text>
</comment>
<keyword evidence="1" id="KW-0812">Transmembrane</keyword>
<gene>
    <name evidence="3" type="ORF">BJ122_11027</name>
</gene>
<sequence>MTQHFRIGAVAIALLAIPGIAEAHTGHATQFDGLAAGFIHPFGGLDHLLAMVAVGLWAASLGGAARWLVPASFITLMALGAVGGAYGVTLPAAESLIALSVITLGVLVALQVKVPVGAAAAIVALFGLLHGHAHGAEMPAMAQPLGYGLGFVAATALLHGVGLSLGTVLPRLAPKRAVGMAGGAIALAGVTLALPL</sequence>
<feature type="chain" id="PRO_5016382190" evidence="2">
    <location>
        <begin position="24"/>
        <end position="196"/>
    </location>
</feature>
<feature type="transmembrane region" description="Helical" evidence="1">
    <location>
        <begin position="67"/>
        <end position="86"/>
    </location>
</feature>
<feature type="transmembrane region" description="Helical" evidence="1">
    <location>
        <begin position="39"/>
        <end position="60"/>
    </location>
</feature>